<keyword evidence="4 5" id="KW-0720">Serine protease</keyword>
<feature type="active site" description="Charge relay system" evidence="5">
    <location>
        <position position="107"/>
    </location>
</feature>
<gene>
    <name evidence="9" type="primary">mycP3</name>
    <name evidence="9" type="ORF">GCM10010365_19560</name>
</gene>
<evidence type="ECO:0000256" key="1">
    <source>
        <dbReference type="ARBA" id="ARBA00011073"/>
    </source>
</evidence>
<keyword evidence="7" id="KW-1133">Transmembrane helix</keyword>
<feature type="compositionally biased region" description="Basic and acidic residues" evidence="6">
    <location>
        <begin position="369"/>
        <end position="382"/>
    </location>
</feature>
<dbReference type="InterPro" id="IPR015500">
    <property type="entry name" value="Peptidase_S8_subtilisin-rel"/>
</dbReference>
<evidence type="ECO:0000259" key="8">
    <source>
        <dbReference type="Pfam" id="PF00082"/>
    </source>
</evidence>
<feature type="active site" description="Charge relay system" evidence="5">
    <location>
        <position position="138"/>
    </location>
</feature>
<keyword evidence="10" id="KW-1185">Reference proteome</keyword>
<dbReference type="GO" id="GO:0006508">
    <property type="term" value="P:proteolysis"/>
    <property type="evidence" value="ECO:0007669"/>
    <property type="project" value="UniProtKB-KW"/>
</dbReference>
<dbReference type="SUPFAM" id="SSF52743">
    <property type="entry name" value="Subtilisin-like"/>
    <property type="match status" value="1"/>
</dbReference>
<feature type="active site" description="Charge relay system" evidence="5">
    <location>
        <position position="306"/>
    </location>
</feature>
<evidence type="ECO:0000256" key="6">
    <source>
        <dbReference type="SAM" id="MobiDB-lite"/>
    </source>
</evidence>
<dbReference type="InterPro" id="IPR000209">
    <property type="entry name" value="Peptidase_S8/S53_dom"/>
</dbReference>
<reference evidence="9" key="2">
    <citation type="submission" date="2020-09" db="EMBL/GenBank/DDBJ databases">
        <authorList>
            <person name="Sun Q."/>
            <person name="Ohkuma M."/>
        </authorList>
    </citation>
    <scope>NUCLEOTIDE SEQUENCE</scope>
    <source>
        <strain evidence="9">JCM 4815</strain>
    </source>
</reference>
<comment type="similarity">
    <text evidence="1 5">Belongs to the peptidase S8 family.</text>
</comment>
<dbReference type="InterPro" id="IPR050131">
    <property type="entry name" value="Peptidase_S8_subtilisin-like"/>
</dbReference>
<dbReference type="AlphaFoldDB" id="A0A918PCZ3"/>
<dbReference type="PROSITE" id="PS00136">
    <property type="entry name" value="SUBTILASE_ASP"/>
    <property type="match status" value="1"/>
</dbReference>
<evidence type="ECO:0000256" key="7">
    <source>
        <dbReference type="SAM" id="Phobius"/>
    </source>
</evidence>
<feature type="region of interest" description="Disordered" evidence="6">
    <location>
        <begin position="356"/>
        <end position="382"/>
    </location>
</feature>
<dbReference type="PANTHER" id="PTHR43806:SF11">
    <property type="entry name" value="CEREVISIN-RELATED"/>
    <property type="match status" value="1"/>
</dbReference>
<reference evidence="9" key="1">
    <citation type="journal article" date="2014" name="Int. J. Syst. Evol. Microbiol.">
        <title>Complete genome sequence of Corynebacterium casei LMG S-19264T (=DSM 44701T), isolated from a smear-ripened cheese.</title>
        <authorList>
            <consortium name="US DOE Joint Genome Institute (JGI-PGF)"/>
            <person name="Walter F."/>
            <person name="Albersmeier A."/>
            <person name="Kalinowski J."/>
            <person name="Ruckert C."/>
        </authorList>
    </citation>
    <scope>NUCLEOTIDE SEQUENCE</scope>
    <source>
        <strain evidence="9">JCM 4815</strain>
    </source>
</reference>
<dbReference type="Pfam" id="PF00082">
    <property type="entry name" value="Peptidase_S8"/>
    <property type="match status" value="1"/>
</dbReference>
<protein>
    <submittedName>
        <fullName evidence="9">Mycosin-3</fullName>
    </submittedName>
</protein>
<name>A0A918PCZ3_9ACTN</name>
<dbReference type="EMBL" id="BMVW01000002">
    <property type="protein sequence ID" value="GGZ00823.1"/>
    <property type="molecule type" value="Genomic_DNA"/>
</dbReference>
<dbReference type="PROSITE" id="PS51892">
    <property type="entry name" value="SUBTILASE"/>
    <property type="match status" value="1"/>
</dbReference>
<proteinExistence type="inferred from homology"/>
<evidence type="ECO:0000256" key="3">
    <source>
        <dbReference type="ARBA" id="ARBA00022801"/>
    </source>
</evidence>
<evidence type="ECO:0000313" key="9">
    <source>
        <dbReference type="EMBL" id="GGZ00823.1"/>
    </source>
</evidence>
<feature type="domain" description="Peptidase S8/S53" evidence="8">
    <location>
        <begin position="98"/>
        <end position="339"/>
    </location>
</feature>
<dbReference type="GO" id="GO:0004252">
    <property type="term" value="F:serine-type endopeptidase activity"/>
    <property type="evidence" value="ECO:0007669"/>
    <property type="project" value="UniProtKB-UniRule"/>
</dbReference>
<dbReference type="PRINTS" id="PR00723">
    <property type="entry name" value="SUBTILISIN"/>
</dbReference>
<dbReference type="PANTHER" id="PTHR43806">
    <property type="entry name" value="PEPTIDASE S8"/>
    <property type="match status" value="1"/>
</dbReference>
<evidence type="ECO:0000256" key="2">
    <source>
        <dbReference type="ARBA" id="ARBA00022670"/>
    </source>
</evidence>
<feature type="region of interest" description="Disordered" evidence="6">
    <location>
        <begin position="1"/>
        <end position="24"/>
    </location>
</feature>
<accession>A0A918PCZ3</accession>
<feature type="transmembrane region" description="Helical" evidence="7">
    <location>
        <begin position="384"/>
        <end position="405"/>
    </location>
</feature>
<keyword evidence="2 5" id="KW-0645">Protease</keyword>
<dbReference type="Gene3D" id="3.40.50.200">
    <property type="entry name" value="Peptidase S8/S53 domain"/>
    <property type="match status" value="1"/>
</dbReference>
<dbReference type="Proteomes" id="UP000622166">
    <property type="component" value="Unassembled WGS sequence"/>
</dbReference>
<dbReference type="InterPro" id="IPR036852">
    <property type="entry name" value="Peptidase_S8/S53_dom_sf"/>
</dbReference>
<keyword evidence="3 5" id="KW-0378">Hydrolase</keyword>
<keyword evidence="7" id="KW-0472">Membrane</keyword>
<evidence type="ECO:0000256" key="4">
    <source>
        <dbReference type="ARBA" id="ARBA00022825"/>
    </source>
</evidence>
<sequence length="419" mass="41299">MRAMRRPAGPSASTGPTRAPRHSAVRTSGVLTAVLLLTAAPVFAAAPARAAGQIELPVLRTELTGGESCTGASKHTAEAEPWTVDALGLSRAWTLSRGEGVRIAVVDTGVGADVPALAGRVTAVGDGDGDGDVDCVGHGTFAAALAAGAPLDGVGPVGVAPAAGVLAVRGTAERGAVTVSLLAGAIREAADAGAGVIYVGPALEGGKDELTRAVAYAQGKDALVVAPAAPDALPEDEDESGETAAAQPWYWPGSAPGVLSVQDYGPEGTRPEGAPQVSGVDLAAPGDAVAGAGPRGRGHYIGSGSSLAAAHVAGAAALVRARFPELSATEAARQLTATAYPADVPRLDPYAALATLPESRPGSAPDPVPARRHEPASTAPRDRALAVAGVGAGVVLLTLAAAVTVPRGRARGWRAADGS</sequence>
<dbReference type="InterPro" id="IPR023827">
    <property type="entry name" value="Peptidase_S8_Asp-AS"/>
</dbReference>
<evidence type="ECO:0000313" key="10">
    <source>
        <dbReference type="Proteomes" id="UP000622166"/>
    </source>
</evidence>
<evidence type="ECO:0000256" key="5">
    <source>
        <dbReference type="PROSITE-ProRule" id="PRU01240"/>
    </source>
</evidence>
<comment type="caution">
    <text evidence="9">The sequence shown here is derived from an EMBL/GenBank/DDBJ whole genome shotgun (WGS) entry which is preliminary data.</text>
</comment>
<keyword evidence="7" id="KW-0812">Transmembrane</keyword>
<organism evidence="9 10">
    <name type="scientific">Streptomyces poonensis</name>
    <dbReference type="NCBI Taxonomy" id="68255"/>
    <lineage>
        <taxon>Bacteria</taxon>
        <taxon>Bacillati</taxon>
        <taxon>Actinomycetota</taxon>
        <taxon>Actinomycetes</taxon>
        <taxon>Kitasatosporales</taxon>
        <taxon>Streptomycetaceae</taxon>
        <taxon>Streptomyces</taxon>
    </lineage>
</organism>